<keyword evidence="3" id="KW-1185">Reference proteome</keyword>
<feature type="region of interest" description="Disordered" evidence="1">
    <location>
        <begin position="636"/>
        <end position="670"/>
    </location>
</feature>
<feature type="compositionally biased region" description="Basic and acidic residues" evidence="1">
    <location>
        <begin position="1152"/>
        <end position="1173"/>
    </location>
</feature>
<evidence type="ECO:0000313" key="2">
    <source>
        <dbReference type="EMBL" id="VDN82689.1"/>
    </source>
</evidence>
<dbReference type="STRING" id="6280.A0A158PQC5"/>
<feature type="compositionally biased region" description="Basic and acidic residues" evidence="1">
    <location>
        <begin position="1224"/>
        <end position="1235"/>
    </location>
</feature>
<feature type="region of interest" description="Disordered" evidence="1">
    <location>
        <begin position="879"/>
        <end position="914"/>
    </location>
</feature>
<evidence type="ECO:0000313" key="3">
    <source>
        <dbReference type="Proteomes" id="UP000278627"/>
    </source>
</evidence>
<sequence length="1256" mass="143178">MHFQSSKSVYFENSMTDSVSATNRYEQSQQEMESGEVEIVDSGRVIDELDEALMQIGDATGSEQQYDERMHQQRKQGDTVQQDVDLHMNVSEEVIVETEESHPAMSPTPGSDVGDMEECINDEDGLYSDDEDHSDMFADREVDQVIRDPVTGEISLTMDLEDLVSRTITFDNGERIILCFSKRCRPQIAWNGHLYVAASDLSEVSYTKWRCVNEGCPGALRTSPGLTELRSSGHHHLTTCKPDDLRVRLRIVIYDLRLMAEFTDDPLEDLYSHFVEKLAAENPDVLALFPPLDTLVKRLTKHREYKVRNSFIFRRIAVITMDTTLGTFILCLLFKIVFKVYRRRFEYEKIMAERRRGLHSKDCTPGMLRRMRPFPPSVCIECGISIVTDADTTSQENFVDHVSQDHQREATCQYYSFPGVHLFEQEGKRCWRNQSGCRDDEILKKDRVLPFRHRLQQWMRELQQRSRYKIRRFSMHNESLFFLCAADDRWCRTYGVNSDGLHCTAFVRVYDYRRVSRQETRVLRIQYCLDHNFHSDEDATVDAPFTPEIFMHEVEERRLRTAGMVKSHAQRARLLRRRGEMGSEIMSENGGGWSEEGVREDDSNLQELDTYASDVAKRTTHMRNDDSASVVEFAEGPDTEHDGQEDTVGGEGERNVGYGIEGSEEGVGQEEQLGDNAASKLKRVNLQRPRFMGRTVKSDYDEKREVANLVEQCNRRVSESRSIRSIESREIQSSSGQPHYVTHRSNFSSYTLYNLVMQIELQCELFKERAQSLKHIVAAKKYLKYLTSLCDNIATDPECNKPVEELAADIFDLKEIVNSGIVVTKQTSLLPTLSFGSGDEGSNSLQQRDGKSESETQPLIFLPVVPARSTSEELEKMTVDEEAGLDVTEQSEIADSQPNLRRSKRGKGKDETDTSFEIKKGRKAPLITISKADTSIREPYQTRRSRGVVKPNTKGVFDKSTYVGGMEATSAEGDEAMKSVESREAYTLRRIPFSGQNSKLKLAGRTMQLDAESEELTGKPMTLRTATGNLVTVMRRFDGRLIMVSPRVLVQKESKTPTIEETQRETRSKSTRNTALGKKVPKAEQIKEEEEEEGKETKSQRTTRSSEKRSVYSKYLKKDKDRRGNLQFDLLLFATYTVTISDEKSANSNLSERGKGKDVGNEKTSLEEAESVKQETTQEVETSSRKFVRKQLSENDVIVMDDETFSAVVKDISMESPDCVSGSESRRSRSKKKDDEEPTGLVTDAFRANKTGESKK</sequence>
<dbReference type="WBParaSite" id="BPAG_0000150201-mRNA-1">
    <property type="protein sequence ID" value="BPAG_0000150201-mRNA-1"/>
    <property type="gene ID" value="BPAG_0000150201"/>
</dbReference>
<feature type="compositionally biased region" description="Polar residues" evidence="1">
    <location>
        <begin position="833"/>
        <end position="847"/>
    </location>
</feature>
<reference evidence="2 3" key="2">
    <citation type="submission" date="2018-11" db="EMBL/GenBank/DDBJ databases">
        <authorList>
            <consortium name="Pathogen Informatics"/>
        </authorList>
    </citation>
    <scope>NUCLEOTIDE SEQUENCE [LARGE SCALE GENOMIC DNA]</scope>
</reference>
<protein>
    <submittedName>
        <fullName evidence="4">C2H2-type domain-containing protein</fullName>
    </submittedName>
</protein>
<feature type="region of interest" description="Disordered" evidence="1">
    <location>
        <begin position="1"/>
        <end position="36"/>
    </location>
</feature>
<dbReference type="Proteomes" id="UP000278627">
    <property type="component" value="Unassembled WGS sequence"/>
</dbReference>
<feature type="region of interest" description="Disordered" evidence="1">
    <location>
        <begin position="1211"/>
        <end position="1256"/>
    </location>
</feature>
<accession>A0A158PQC5</accession>
<feature type="region of interest" description="Disordered" evidence="1">
    <location>
        <begin position="1144"/>
        <end position="1185"/>
    </location>
</feature>
<evidence type="ECO:0000256" key="1">
    <source>
        <dbReference type="SAM" id="MobiDB-lite"/>
    </source>
</evidence>
<feature type="compositionally biased region" description="Polar residues" evidence="1">
    <location>
        <begin position="1"/>
        <end position="32"/>
    </location>
</feature>
<organism evidence="4">
    <name type="scientific">Brugia pahangi</name>
    <name type="common">Filarial nematode worm</name>
    <dbReference type="NCBI Taxonomy" id="6280"/>
    <lineage>
        <taxon>Eukaryota</taxon>
        <taxon>Metazoa</taxon>
        <taxon>Ecdysozoa</taxon>
        <taxon>Nematoda</taxon>
        <taxon>Chromadorea</taxon>
        <taxon>Rhabditida</taxon>
        <taxon>Spirurina</taxon>
        <taxon>Spiruromorpha</taxon>
        <taxon>Filarioidea</taxon>
        <taxon>Onchocercidae</taxon>
        <taxon>Brugia</taxon>
    </lineage>
</organism>
<feature type="region of interest" description="Disordered" evidence="1">
    <location>
        <begin position="833"/>
        <end position="857"/>
    </location>
</feature>
<reference evidence="4" key="1">
    <citation type="submission" date="2016-04" db="UniProtKB">
        <authorList>
            <consortium name="WormBaseParasite"/>
        </authorList>
    </citation>
    <scope>IDENTIFICATION</scope>
</reference>
<feature type="compositionally biased region" description="Polar residues" evidence="1">
    <location>
        <begin position="888"/>
        <end position="900"/>
    </location>
</feature>
<proteinExistence type="predicted"/>
<evidence type="ECO:0000313" key="4">
    <source>
        <dbReference type="WBParaSite" id="BPAG_0000150201-mRNA-1"/>
    </source>
</evidence>
<feature type="region of interest" description="Disordered" evidence="1">
    <location>
        <begin position="1053"/>
        <end position="1110"/>
    </location>
</feature>
<dbReference type="EMBL" id="UZAD01000122">
    <property type="protein sequence ID" value="VDN82689.1"/>
    <property type="molecule type" value="Genomic_DNA"/>
</dbReference>
<feature type="compositionally biased region" description="Basic and acidic residues" evidence="1">
    <location>
        <begin position="1095"/>
        <end position="1110"/>
    </location>
</feature>
<gene>
    <name evidence="2" type="ORF">BPAG_LOCUS1503</name>
</gene>
<name>A0A158PQC5_BRUPA</name>
<dbReference type="AlphaFoldDB" id="A0A158PQC5"/>